<keyword evidence="3" id="KW-1185">Reference proteome</keyword>
<dbReference type="InterPro" id="IPR010730">
    <property type="entry name" value="HET"/>
</dbReference>
<sequence>MSSSSTASDPIPRYIRYKAEDKRGDEYWDDELERVNKIVHDRVQRMKRDKLCSGCARFDWIRTQFYSREAAWGGGKLPLRNNVMSLRVQKFPGSTNAHNYLGVPESLVGFKDNVSWLGYEAALPETLHISELMNHPRFEWDIDHSQQQSCTLCQSLCRTATAIEPLATHRTSVRCLAGPLMEGGKDHDCRIGLFDGDNGYNLGEQSINAIIFDICPKSEKGSYLSGFRRCYLRPIARKTGILPSVAPHCCLITRSLGRTVDFSLVAGWLKTCDNTHQHANEVETRDLNRNLPGFRLIDVTKRCIVQSGLNERYAALSYTWDGKEQYCLTQRNLTALEQVNSLDGTNSLLAPTAIDSMEVCRRLQIRYLWIDALCIIQDDVQGKHLQIKHMNQVYGNAYLTIVSASRNRPSGYYTSGLQTALPGLAGVSIPRSSGQIIVNVDTVTYSIRPTDPLHSLDCVLGQSHWFSRGWTFQELIMSRRICVFTESEVFFYCPNGLFTESTCLGNNANESIQIKSMERIRLCNFLRKSPSLYSPATILPGNRYSHYWGIYLKLLSAYIGRELSFESDILNAFGGILSAQESVLGKFYWGLPLCLFVRSLLLNLRLAHDFRTGFPSWSWAGKRLVFNYSSKKKGIWEGLGLYSKKLRALVHIYTYEEHGHLELLVGPHSYCSGSEGYCSIFIETFNRYTLLEPLPVHPSMTRDTCVAKIPTEMGFTLLFWTQTACITTTTWRRGTEVVFDFGNPPERFEVILVAGILRDDAIGWGKELADNVKSLDGLFDQNRDQYYGIVIERQGDYARRIGVLEEIRRKDWIAAKPRKELIRLI</sequence>
<dbReference type="AlphaFoldDB" id="A0A8K0QQY8"/>
<gene>
    <name evidence="2" type="ORF">FB567DRAFT_259673</name>
</gene>
<accession>A0A8K0QQY8</accession>
<dbReference type="Proteomes" id="UP000813461">
    <property type="component" value="Unassembled WGS sequence"/>
</dbReference>
<evidence type="ECO:0000313" key="3">
    <source>
        <dbReference type="Proteomes" id="UP000813461"/>
    </source>
</evidence>
<organism evidence="2 3">
    <name type="scientific">Paraphoma chrysanthemicola</name>
    <dbReference type="NCBI Taxonomy" id="798071"/>
    <lineage>
        <taxon>Eukaryota</taxon>
        <taxon>Fungi</taxon>
        <taxon>Dikarya</taxon>
        <taxon>Ascomycota</taxon>
        <taxon>Pezizomycotina</taxon>
        <taxon>Dothideomycetes</taxon>
        <taxon>Pleosporomycetidae</taxon>
        <taxon>Pleosporales</taxon>
        <taxon>Pleosporineae</taxon>
        <taxon>Phaeosphaeriaceae</taxon>
        <taxon>Paraphoma</taxon>
    </lineage>
</organism>
<comment type="caution">
    <text evidence="2">The sequence shown here is derived from an EMBL/GenBank/DDBJ whole genome shotgun (WGS) entry which is preliminary data.</text>
</comment>
<reference evidence="2" key="1">
    <citation type="journal article" date="2021" name="Nat. Commun.">
        <title>Genetic determinants of endophytism in the Arabidopsis root mycobiome.</title>
        <authorList>
            <person name="Mesny F."/>
            <person name="Miyauchi S."/>
            <person name="Thiergart T."/>
            <person name="Pickel B."/>
            <person name="Atanasova L."/>
            <person name="Karlsson M."/>
            <person name="Huettel B."/>
            <person name="Barry K.W."/>
            <person name="Haridas S."/>
            <person name="Chen C."/>
            <person name="Bauer D."/>
            <person name="Andreopoulos W."/>
            <person name="Pangilinan J."/>
            <person name="LaButti K."/>
            <person name="Riley R."/>
            <person name="Lipzen A."/>
            <person name="Clum A."/>
            <person name="Drula E."/>
            <person name="Henrissat B."/>
            <person name="Kohler A."/>
            <person name="Grigoriev I.V."/>
            <person name="Martin F.M."/>
            <person name="Hacquard S."/>
        </authorList>
    </citation>
    <scope>NUCLEOTIDE SEQUENCE</scope>
    <source>
        <strain evidence="2">MPI-SDFR-AT-0120</strain>
    </source>
</reference>
<protein>
    <submittedName>
        <fullName evidence="2">Heterokaryon incompatibility protein-domain-containing protein</fullName>
    </submittedName>
</protein>
<proteinExistence type="predicted"/>
<dbReference type="EMBL" id="JAGMVJ010000036">
    <property type="protein sequence ID" value="KAH7067102.1"/>
    <property type="molecule type" value="Genomic_DNA"/>
</dbReference>
<name>A0A8K0QQY8_9PLEO</name>
<dbReference type="PANTHER" id="PTHR33112">
    <property type="entry name" value="DOMAIN PROTEIN, PUTATIVE-RELATED"/>
    <property type="match status" value="1"/>
</dbReference>
<dbReference type="Pfam" id="PF06985">
    <property type="entry name" value="HET"/>
    <property type="match status" value="1"/>
</dbReference>
<evidence type="ECO:0000259" key="1">
    <source>
        <dbReference type="Pfam" id="PF06985"/>
    </source>
</evidence>
<evidence type="ECO:0000313" key="2">
    <source>
        <dbReference type="EMBL" id="KAH7067102.1"/>
    </source>
</evidence>
<feature type="domain" description="Heterokaryon incompatibility" evidence="1">
    <location>
        <begin position="313"/>
        <end position="474"/>
    </location>
</feature>
<dbReference type="PANTHER" id="PTHR33112:SF12">
    <property type="entry name" value="HETEROKARYON INCOMPATIBILITY DOMAIN-CONTAINING PROTEIN"/>
    <property type="match status" value="1"/>
</dbReference>
<dbReference type="OrthoDB" id="3670118at2759"/>